<organism evidence="2 3">
    <name type="scientific">Chitinophaga niastensis</name>
    <dbReference type="NCBI Taxonomy" id="536980"/>
    <lineage>
        <taxon>Bacteria</taxon>
        <taxon>Pseudomonadati</taxon>
        <taxon>Bacteroidota</taxon>
        <taxon>Chitinophagia</taxon>
        <taxon>Chitinophagales</taxon>
        <taxon>Chitinophagaceae</taxon>
        <taxon>Chitinophaga</taxon>
    </lineage>
</organism>
<gene>
    <name evidence="2" type="ORF">CLV51_103323</name>
</gene>
<dbReference type="Proteomes" id="UP000240971">
    <property type="component" value="Unassembled WGS sequence"/>
</dbReference>
<keyword evidence="1" id="KW-1133">Transmembrane helix</keyword>
<feature type="transmembrane region" description="Helical" evidence="1">
    <location>
        <begin position="21"/>
        <end position="50"/>
    </location>
</feature>
<sequence>MVSRTKIIKVIKNYLVPNFSLTFYIISANTLELSVLFITTDVISILIQIWHREVTTVSLDFKCYKQFDKSMFYG</sequence>
<reference evidence="2 3" key="1">
    <citation type="submission" date="2018-03" db="EMBL/GenBank/DDBJ databases">
        <title>Genomic Encyclopedia of Archaeal and Bacterial Type Strains, Phase II (KMG-II): from individual species to whole genera.</title>
        <authorList>
            <person name="Goeker M."/>
        </authorList>
    </citation>
    <scope>NUCLEOTIDE SEQUENCE [LARGE SCALE GENOMIC DNA]</scope>
    <source>
        <strain evidence="2 3">DSM 24859</strain>
    </source>
</reference>
<keyword evidence="1" id="KW-0472">Membrane</keyword>
<protein>
    <submittedName>
        <fullName evidence="2">Uncharacterized protein</fullName>
    </submittedName>
</protein>
<accession>A0A2P8HJG3</accession>
<dbReference type="EMBL" id="PYAW01000003">
    <property type="protein sequence ID" value="PSL46345.1"/>
    <property type="molecule type" value="Genomic_DNA"/>
</dbReference>
<evidence type="ECO:0000256" key="1">
    <source>
        <dbReference type="SAM" id="Phobius"/>
    </source>
</evidence>
<name>A0A2P8HJG3_CHINA</name>
<keyword evidence="1" id="KW-0812">Transmembrane</keyword>
<dbReference type="AlphaFoldDB" id="A0A2P8HJG3"/>
<proteinExistence type="predicted"/>
<evidence type="ECO:0000313" key="2">
    <source>
        <dbReference type="EMBL" id="PSL46345.1"/>
    </source>
</evidence>
<comment type="caution">
    <text evidence="2">The sequence shown here is derived from an EMBL/GenBank/DDBJ whole genome shotgun (WGS) entry which is preliminary data.</text>
</comment>
<keyword evidence="3" id="KW-1185">Reference proteome</keyword>
<evidence type="ECO:0000313" key="3">
    <source>
        <dbReference type="Proteomes" id="UP000240971"/>
    </source>
</evidence>